<dbReference type="Proteomes" id="UP000247591">
    <property type="component" value="Unassembled WGS sequence"/>
</dbReference>
<gene>
    <name evidence="2" type="ORF">DFR67_104164</name>
</gene>
<organism evidence="2 3">
    <name type="scientific">Williamsia limnetica</name>
    <dbReference type="NCBI Taxonomy" id="882452"/>
    <lineage>
        <taxon>Bacteria</taxon>
        <taxon>Bacillati</taxon>
        <taxon>Actinomycetota</taxon>
        <taxon>Actinomycetes</taxon>
        <taxon>Mycobacteriales</taxon>
        <taxon>Nocardiaceae</taxon>
        <taxon>Williamsia</taxon>
    </lineage>
</organism>
<feature type="transmembrane region" description="Helical" evidence="1">
    <location>
        <begin position="184"/>
        <end position="205"/>
    </location>
</feature>
<feature type="transmembrane region" description="Helical" evidence="1">
    <location>
        <begin position="128"/>
        <end position="151"/>
    </location>
</feature>
<comment type="caution">
    <text evidence="2">The sequence shown here is derived from an EMBL/GenBank/DDBJ whole genome shotgun (WGS) entry which is preliminary data.</text>
</comment>
<proteinExistence type="predicted"/>
<evidence type="ECO:0000313" key="2">
    <source>
        <dbReference type="EMBL" id="PYE18585.1"/>
    </source>
</evidence>
<dbReference type="EMBL" id="QJSP01000004">
    <property type="protein sequence ID" value="PYE18585.1"/>
    <property type="molecule type" value="Genomic_DNA"/>
</dbReference>
<protein>
    <recommendedName>
        <fullName evidence="4">Integral membrane protein</fullName>
    </recommendedName>
</protein>
<sequence length="246" mass="26775">MNWFTEHIVDTGRSAALVAMVGFIITYGITRSITRKIKARSATPAPEGEESGGAVNDIYIGGVHIHHQVWGILLILVAGLLEFRFQPDSPWREVLAAMFGIGAALALDEFALWLHLEDVYWSDEGRKSIDAVMIAAVVGLALLVGTTPLGIEGNPGNAVGVISIAIAVLIHVAYTMVCLLKGKLATGLIGLAVPALGFIGTLRLAHPTSFWAKRFYSPKKIARAEKRYEVYVNRRERMRDLVGGRE</sequence>
<evidence type="ECO:0008006" key="4">
    <source>
        <dbReference type="Google" id="ProtNLM"/>
    </source>
</evidence>
<reference evidence="2 3" key="1">
    <citation type="submission" date="2018-06" db="EMBL/GenBank/DDBJ databases">
        <title>Genomic Encyclopedia of Type Strains, Phase IV (KMG-IV): sequencing the most valuable type-strain genomes for metagenomic binning, comparative biology and taxonomic classification.</title>
        <authorList>
            <person name="Goeker M."/>
        </authorList>
    </citation>
    <scope>NUCLEOTIDE SEQUENCE [LARGE SCALE GENOMIC DNA]</scope>
    <source>
        <strain evidence="2 3">DSM 45521</strain>
    </source>
</reference>
<dbReference type="AlphaFoldDB" id="A0A318S3W8"/>
<keyword evidence="1" id="KW-1133">Transmembrane helix</keyword>
<keyword evidence="1" id="KW-0472">Membrane</keyword>
<dbReference type="OrthoDB" id="8535577at2"/>
<evidence type="ECO:0000256" key="1">
    <source>
        <dbReference type="SAM" id="Phobius"/>
    </source>
</evidence>
<feature type="transmembrane region" description="Helical" evidence="1">
    <location>
        <begin position="12"/>
        <end position="30"/>
    </location>
</feature>
<keyword evidence="3" id="KW-1185">Reference proteome</keyword>
<accession>A0A318S3W8</accession>
<keyword evidence="1" id="KW-0812">Transmembrane</keyword>
<feature type="transmembrane region" description="Helical" evidence="1">
    <location>
        <begin position="157"/>
        <end position="177"/>
    </location>
</feature>
<name>A0A318S3W8_WILLI</name>
<feature type="transmembrane region" description="Helical" evidence="1">
    <location>
        <begin position="97"/>
        <end position="116"/>
    </location>
</feature>
<dbReference type="RefSeq" id="WP_110469034.1">
    <property type="nucleotide sequence ID" value="NZ_QJSP01000004.1"/>
</dbReference>
<evidence type="ECO:0000313" key="3">
    <source>
        <dbReference type="Proteomes" id="UP000247591"/>
    </source>
</evidence>